<sequence length="142" mass="15392">MTIVRRLGVLTAAAAGLLAAIPLATAAAADAAEKTCWTTERVVLKNEGVWTYSYWVTWCAEGKDIVSIERTQTNRVLNRACNWVGIREASEKPTEDGTGREVFTLGEFLCRGDVGAKGVNPWVILNLYPDGTSKVIAEGIHP</sequence>
<dbReference type="Proteomes" id="UP000286716">
    <property type="component" value="Unassembled WGS sequence"/>
</dbReference>
<keyword evidence="3" id="KW-1185">Reference proteome</keyword>
<feature type="chain" id="PRO_5038765015" evidence="1">
    <location>
        <begin position="27"/>
        <end position="142"/>
    </location>
</feature>
<gene>
    <name evidence="2" type="ORF">DMA12_05805</name>
</gene>
<accession>A0A428X0A6</accession>
<dbReference type="AlphaFoldDB" id="A0A428X0A6"/>
<evidence type="ECO:0000313" key="3">
    <source>
        <dbReference type="Proteomes" id="UP000286716"/>
    </source>
</evidence>
<feature type="signal peptide" evidence="1">
    <location>
        <begin position="1"/>
        <end position="26"/>
    </location>
</feature>
<protein>
    <submittedName>
        <fullName evidence="2">Uncharacterized protein</fullName>
    </submittedName>
</protein>
<name>A0A428X0A6_AMYBA</name>
<dbReference type="RefSeq" id="WP_020647038.1">
    <property type="nucleotide sequence ID" value="NZ_QHHU01000006.1"/>
</dbReference>
<dbReference type="EMBL" id="QHHU01000006">
    <property type="protein sequence ID" value="RSM48647.1"/>
    <property type="molecule type" value="Genomic_DNA"/>
</dbReference>
<dbReference type="OrthoDB" id="3624997at2"/>
<keyword evidence="1" id="KW-0732">Signal</keyword>
<organism evidence="2 3">
    <name type="scientific">Amycolatopsis balhimycina DSM 5908</name>
    <dbReference type="NCBI Taxonomy" id="1081091"/>
    <lineage>
        <taxon>Bacteria</taxon>
        <taxon>Bacillati</taxon>
        <taxon>Actinomycetota</taxon>
        <taxon>Actinomycetes</taxon>
        <taxon>Pseudonocardiales</taxon>
        <taxon>Pseudonocardiaceae</taxon>
        <taxon>Amycolatopsis</taxon>
    </lineage>
</organism>
<evidence type="ECO:0000313" key="2">
    <source>
        <dbReference type="EMBL" id="RSM48647.1"/>
    </source>
</evidence>
<comment type="caution">
    <text evidence="2">The sequence shown here is derived from an EMBL/GenBank/DDBJ whole genome shotgun (WGS) entry which is preliminary data.</text>
</comment>
<proteinExistence type="predicted"/>
<evidence type="ECO:0000256" key="1">
    <source>
        <dbReference type="SAM" id="SignalP"/>
    </source>
</evidence>
<reference evidence="2 3" key="1">
    <citation type="submission" date="2018-05" db="EMBL/GenBank/DDBJ databases">
        <title>Evolution of GPA BGCs.</title>
        <authorList>
            <person name="Waglechner N."/>
            <person name="Wright G.D."/>
        </authorList>
    </citation>
    <scope>NUCLEOTIDE SEQUENCE [LARGE SCALE GENOMIC DNA]</scope>
    <source>
        <strain evidence="2 3">DSM 5908</strain>
    </source>
</reference>